<dbReference type="GO" id="GO:0004497">
    <property type="term" value="F:monooxygenase activity"/>
    <property type="evidence" value="ECO:0007669"/>
    <property type="project" value="UniProtKB-KW"/>
</dbReference>
<dbReference type="InterPro" id="IPR002397">
    <property type="entry name" value="Cyt_P450_B"/>
</dbReference>
<keyword evidence="2 7" id="KW-0349">Heme</keyword>
<dbReference type="OrthoDB" id="3215747at2"/>
<dbReference type="Pfam" id="PF00067">
    <property type="entry name" value="p450"/>
    <property type="match status" value="1"/>
</dbReference>
<dbReference type="CDD" id="cd20625">
    <property type="entry name" value="CYP164-like"/>
    <property type="match status" value="1"/>
</dbReference>
<evidence type="ECO:0000313" key="8">
    <source>
        <dbReference type="EMBL" id="SNQ46955.1"/>
    </source>
</evidence>
<dbReference type="PANTHER" id="PTHR46696">
    <property type="entry name" value="P450, PUTATIVE (EUROFUNG)-RELATED"/>
    <property type="match status" value="1"/>
</dbReference>
<evidence type="ECO:0000256" key="5">
    <source>
        <dbReference type="ARBA" id="ARBA00023004"/>
    </source>
</evidence>
<dbReference type="FunFam" id="1.10.630.10:FF:000018">
    <property type="entry name" value="Cytochrome P450 monooxygenase"/>
    <property type="match status" value="1"/>
</dbReference>
<reference evidence="8 9" key="1">
    <citation type="submission" date="2017-06" db="EMBL/GenBank/DDBJ databases">
        <authorList>
            <person name="Kim H.J."/>
            <person name="Triplett B.A."/>
        </authorList>
    </citation>
    <scope>NUCLEOTIDE SEQUENCE [LARGE SCALE GENOMIC DNA]</scope>
    <source>
        <strain evidence="8">FRACA_ARgP5</strain>
    </source>
</reference>
<keyword evidence="3 7" id="KW-0479">Metal-binding</keyword>
<dbReference type="GO" id="GO:0020037">
    <property type="term" value="F:heme binding"/>
    <property type="evidence" value="ECO:0007669"/>
    <property type="project" value="InterPro"/>
</dbReference>
<evidence type="ECO:0000256" key="4">
    <source>
        <dbReference type="ARBA" id="ARBA00023002"/>
    </source>
</evidence>
<dbReference type="RefSeq" id="WP_101830887.1">
    <property type="nucleotide sequence ID" value="NZ_FZMO01000072.1"/>
</dbReference>
<dbReference type="GO" id="GO:0005506">
    <property type="term" value="F:iron ion binding"/>
    <property type="evidence" value="ECO:0007669"/>
    <property type="project" value="InterPro"/>
</dbReference>
<dbReference type="EMBL" id="FZMO01000072">
    <property type="protein sequence ID" value="SNQ46955.1"/>
    <property type="molecule type" value="Genomic_DNA"/>
</dbReference>
<keyword evidence="4 7" id="KW-0560">Oxidoreductase</keyword>
<dbReference type="GO" id="GO:0016705">
    <property type="term" value="F:oxidoreductase activity, acting on paired donors, with incorporation or reduction of molecular oxygen"/>
    <property type="evidence" value="ECO:0007669"/>
    <property type="project" value="InterPro"/>
</dbReference>
<dbReference type="Gene3D" id="1.10.630.10">
    <property type="entry name" value="Cytochrome P450"/>
    <property type="match status" value="1"/>
</dbReference>
<comment type="similarity">
    <text evidence="1 7">Belongs to the cytochrome P450 family.</text>
</comment>
<evidence type="ECO:0000256" key="3">
    <source>
        <dbReference type="ARBA" id="ARBA00022723"/>
    </source>
</evidence>
<dbReference type="Proteomes" id="UP000234331">
    <property type="component" value="Unassembled WGS sequence"/>
</dbReference>
<dbReference type="PANTHER" id="PTHR46696:SF1">
    <property type="entry name" value="CYTOCHROME P450 YJIB-RELATED"/>
    <property type="match status" value="1"/>
</dbReference>
<dbReference type="SUPFAM" id="SSF48264">
    <property type="entry name" value="Cytochrome P450"/>
    <property type="match status" value="1"/>
</dbReference>
<accession>A0A2I2KMQ8</accession>
<gene>
    <name evidence="8" type="ORF">FRACA_1630002</name>
</gene>
<protein>
    <submittedName>
        <fullName evidence="8">Cytochrome P450</fullName>
    </submittedName>
</protein>
<name>A0A2I2KMQ8_9ACTN</name>
<organism evidence="8 9">
    <name type="scientific">Frankia canadensis</name>
    <dbReference type="NCBI Taxonomy" id="1836972"/>
    <lineage>
        <taxon>Bacteria</taxon>
        <taxon>Bacillati</taxon>
        <taxon>Actinomycetota</taxon>
        <taxon>Actinomycetes</taxon>
        <taxon>Frankiales</taxon>
        <taxon>Frankiaceae</taxon>
        <taxon>Frankia</taxon>
    </lineage>
</organism>
<dbReference type="PRINTS" id="PR00359">
    <property type="entry name" value="BP450"/>
</dbReference>
<dbReference type="InterPro" id="IPR017972">
    <property type="entry name" value="Cyt_P450_CS"/>
</dbReference>
<evidence type="ECO:0000256" key="6">
    <source>
        <dbReference type="ARBA" id="ARBA00023033"/>
    </source>
</evidence>
<keyword evidence="9" id="KW-1185">Reference proteome</keyword>
<dbReference type="InterPro" id="IPR001128">
    <property type="entry name" value="Cyt_P450"/>
</dbReference>
<evidence type="ECO:0000256" key="7">
    <source>
        <dbReference type="RuleBase" id="RU000461"/>
    </source>
</evidence>
<proteinExistence type="inferred from homology"/>
<keyword evidence="5 7" id="KW-0408">Iron</keyword>
<dbReference type="InterPro" id="IPR036396">
    <property type="entry name" value="Cyt_P450_sf"/>
</dbReference>
<dbReference type="PROSITE" id="PS00086">
    <property type="entry name" value="CYTOCHROME_P450"/>
    <property type="match status" value="1"/>
</dbReference>
<keyword evidence="6 7" id="KW-0503">Monooxygenase</keyword>
<evidence type="ECO:0000256" key="1">
    <source>
        <dbReference type="ARBA" id="ARBA00010617"/>
    </source>
</evidence>
<sequence length="414" mass="44804">MSTAEIGNVVPDALDLFDDAHRVNPYPGYRRMRENPAPTRIRLADTEVTVLSRFADCAAVLASQAWGHGNADRLSPFWDQEASLPGSFIRMDPPDHRRLRGLVNKAFSARMVADLAPMITDLVDTFVDRAIADGGLDVVRDLSGPLALAMVGRRLLGVPEEDAELLRSWELAIARGTDPEPLLSPAEITARDSAGKAVVAYLADLVARRRADPQDDLLSRLVAVEEAGEVLSAAEVLGICVLLLVAGMETSINLVGNGIHALLSHPQQLDRLRRDPDLVGPAIEEILRYDTPTQFTMRVALTDTTVGDQTYQRGDGVIVLMGSADRDDDVFGAGDELDVTRYARPGGPRHLGFSLGLHYCLGAPLARLEASTAIRTLITRAPGLRLTDAPLDYQPSIIHRGLHSLPVEITTAAN</sequence>
<evidence type="ECO:0000256" key="2">
    <source>
        <dbReference type="ARBA" id="ARBA00022617"/>
    </source>
</evidence>
<dbReference type="AlphaFoldDB" id="A0A2I2KMQ8"/>
<evidence type="ECO:0000313" key="9">
    <source>
        <dbReference type="Proteomes" id="UP000234331"/>
    </source>
</evidence>